<evidence type="ECO:0000313" key="2">
    <source>
        <dbReference type="Proteomes" id="UP000031036"/>
    </source>
</evidence>
<dbReference type="Proteomes" id="UP000031036">
    <property type="component" value="Unassembled WGS sequence"/>
</dbReference>
<keyword evidence="2" id="KW-1185">Reference proteome</keyword>
<comment type="caution">
    <text evidence="1">The sequence shown here is derived from an EMBL/GenBank/DDBJ whole genome shotgun (WGS) entry which is preliminary data.</text>
</comment>
<accession>A0A0B2UZK4</accession>
<sequence>MKVSIVHISRSSSPCRCLAYERVLHLANSKRACYCDTSRYLLCMQYIWYADICRTQATIMSCQLECFKRE</sequence>
<reference evidence="1 2" key="1">
    <citation type="submission" date="2014-11" db="EMBL/GenBank/DDBJ databases">
        <title>Genetic blueprint of the zoonotic pathogen Toxocara canis.</title>
        <authorList>
            <person name="Zhu X.-Q."/>
            <person name="Korhonen P.K."/>
            <person name="Cai H."/>
            <person name="Young N.D."/>
            <person name="Nejsum P."/>
            <person name="von Samson-Himmelstjerna G."/>
            <person name="Boag P.R."/>
            <person name="Tan P."/>
            <person name="Li Q."/>
            <person name="Min J."/>
            <person name="Yang Y."/>
            <person name="Wang X."/>
            <person name="Fang X."/>
            <person name="Hall R.S."/>
            <person name="Hofmann A."/>
            <person name="Sternberg P.W."/>
            <person name="Jex A.R."/>
            <person name="Gasser R.B."/>
        </authorList>
    </citation>
    <scope>NUCLEOTIDE SEQUENCE [LARGE SCALE GENOMIC DNA]</scope>
    <source>
        <strain evidence="1">PN_DK_2014</strain>
    </source>
</reference>
<name>A0A0B2UZK4_TOXCA</name>
<protein>
    <submittedName>
        <fullName evidence="1">Uncharacterized protein</fullName>
    </submittedName>
</protein>
<dbReference type="EMBL" id="JPKZ01002887">
    <property type="protein sequence ID" value="KHN74644.1"/>
    <property type="molecule type" value="Genomic_DNA"/>
</dbReference>
<gene>
    <name evidence="1" type="ORF">Tcan_01843</name>
</gene>
<dbReference type="AlphaFoldDB" id="A0A0B2UZK4"/>
<proteinExistence type="predicted"/>
<evidence type="ECO:0000313" key="1">
    <source>
        <dbReference type="EMBL" id="KHN74644.1"/>
    </source>
</evidence>
<organism evidence="1 2">
    <name type="scientific">Toxocara canis</name>
    <name type="common">Canine roundworm</name>
    <dbReference type="NCBI Taxonomy" id="6265"/>
    <lineage>
        <taxon>Eukaryota</taxon>
        <taxon>Metazoa</taxon>
        <taxon>Ecdysozoa</taxon>
        <taxon>Nematoda</taxon>
        <taxon>Chromadorea</taxon>
        <taxon>Rhabditida</taxon>
        <taxon>Spirurina</taxon>
        <taxon>Ascaridomorpha</taxon>
        <taxon>Ascaridoidea</taxon>
        <taxon>Toxocaridae</taxon>
        <taxon>Toxocara</taxon>
    </lineage>
</organism>